<organism evidence="2 3">
    <name type="scientific">Brassica cretica</name>
    <name type="common">Mustard</name>
    <dbReference type="NCBI Taxonomy" id="69181"/>
    <lineage>
        <taxon>Eukaryota</taxon>
        <taxon>Viridiplantae</taxon>
        <taxon>Streptophyta</taxon>
        <taxon>Embryophyta</taxon>
        <taxon>Tracheophyta</taxon>
        <taxon>Spermatophyta</taxon>
        <taxon>Magnoliopsida</taxon>
        <taxon>eudicotyledons</taxon>
        <taxon>Gunneridae</taxon>
        <taxon>Pentapetalae</taxon>
        <taxon>rosids</taxon>
        <taxon>malvids</taxon>
        <taxon>Brassicales</taxon>
        <taxon>Brassicaceae</taxon>
        <taxon>Brassiceae</taxon>
        <taxon>Brassica</taxon>
    </lineage>
</organism>
<reference evidence="2" key="1">
    <citation type="submission" date="2019-12" db="EMBL/GenBank/DDBJ databases">
        <title>Genome sequencing and annotation of Brassica cretica.</title>
        <authorList>
            <person name="Studholme D.J."/>
            <person name="Sarris P."/>
        </authorList>
    </citation>
    <scope>NUCLEOTIDE SEQUENCE</scope>
    <source>
        <strain evidence="2">PFS-109/04</strain>
        <tissue evidence="2">Leaf</tissue>
    </source>
</reference>
<feature type="transmembrane region" description="Helical" evidence="1">
    <location>
        <begin position="64"/>
        <end position="81"/>
    </location>
</feature>
<comment type="caution">
    <text evidence="2">The sequence shown here is derived from an EMBL/GenBank/DDBJ whole genome shotgun (WGS) entry which is preliminary data.</text>
</comment>
<dbReference type="AlphaFoldDB" id="A0A8S9R9Y0"/>
<evidence type="ECO:0000313" key="3">
    <source>
        <dbReference type="Proteomes" id="UP000712600"/>
    </source>
</evidence>
<sequence>MVLNCNVPVTFVSFGSDVEPARGFSVAFVRFPAVCGLSMVFNLVFGAVTLTIWLLQLNMSMEGFHYPVASFVRLFFFPIFPPLWSELDAQASLVWLMLFSAHVAVFVTSQVTRYAFIQEGYGIIVRFLMLFCNEVYRHSIICLINVSVCLVLSSFDVSYLGGVKLC</sequence>
<accession>A0A8S9R9Y0</accession>
<keyword evidence="1" id="KW-0472">Membrane</keyword>
<gene>
    <name evidence="2" type="ORF">F2Q69_00017720</name>
</gene>
<name>A0A8S9R9Y0_BRACR</name>
<feature type="transmembrane region" description="Helical" evidence="1">
    <location>
        <begin position="93"/>
        <end position="115"/>
    </location>
</feature>
<evidence type="ECO:0000256" key="1">
    <source>
        <dbReference type="SAM" id="Phobius"/>
    </source>
</evidence>
<keyword evidence="1" id="KW-1133">Transmembrane helix</keyword>
<evidence type="ECO:0000313" key="2">
    <source>
        <dbReference type="EMBL" id="KAF3560428.1"/>
    </source>
</evidence>
<dbReference type="Proteomes" id="UP000712600">
    <property type="component" value="Unassembled WGS sequence"/>
</dbReference>
<feature type="transmembrane region" description="Helical" evidence="1">
    <location>
        <begin position="31"/>
        <end position="55"/>
    </location>
</feature>
<keyword evidence="1" id="KW-0812">Transmembrane</keyword>
<proteinExistence type="predicted"/>
<feature type="transmembrane region" description="Helical" evidence="1">
    <location>
        <begin position="135"/>
        <end position="155"/>
    </location>
</feature>
<protein>
    <submittedName>
        <fullName evidence="2">Uncharacterized protein</fullName>
    </submittedName>
</protein>
<dbReference type="EMBL" id="QGKX02000996">
    <property type="protein sequence ID" value="KAF3560428.1"/>
    <property type="molecule type" value="Genomic_DNA"/>
</dbReference>